<organism evidence="1 2">
    <name type="scientific">Sporolactobacillus putidus</name>
    <dbReference type="NCBI Taxonomy" id="492735"/>
    <lineage>
        <taxon>Bacteria</taxon>
        <taxon>Bacillati</taxon>
        <taxon>Bacillota</taxon>
        <taxon>Bacilli</taxon>
        <taxon>Bacillales</taxon>
        <taxon>Sporolactobacillaceae</taxon>
        <taxon>Sporolactobacillus</taxon>
    </lineage>
</organism>
<reference evidence="1" key="1">
    <citation type="journal article" date="2014" name="Int. J. Syst. Evol. Microbiol.">
        <title>Complete genome sequence of Corynebacterium casei LMG S-19264T (=DSM 44701T), isolated from a smear-ripened cheese.</title>
        <authorList>
            <consortium name="US DOE Joint Genome Institute (JGI-PGF)"/>
            <person name="Walter F."/>
            <person name="Albersmeier A."/>
            <person name="Kalinowski J."/>
            <person name="Ruckert C."/>
        </authorList>
    </citation>
    <scope>NUCLEOTIDE SEQUENCE</scope>
    <source>
        <strain evidence="1">JCM 15325</strain>
    </source>
</reference>
<evidence type="ECO:0000313" key="1">
    <source>
        <dbReference type="EMBL" id="GGL55616.1"/>
    </source>
</evidence>
<proteinExistence type="predicted"/>
<sequence>MSAINALELKEETQEKSYRLFVEAKLCGFVDTKSNDKDNAIADVTALSNVETTLKNTKGKALPIDIADWDIDVKGIASPEDGEMEEVHLMTYQEAYRGEQPFRANLPQHIVDKLKAEQKRLYDLAEAHPDTHFHESRLNGFEKALSILGIYLPYEEDENK</sequence>
<dbReference type="Proteomes" id="UP000654670">
    <property type="component" value="Unassembled WGS sequence"/>
</dbReference>
<dbReference type="AlphaFoldDB" id="A0A917S5A8"/>
<keyword evidence="2" id="KW-1185">Reference proteome</keyword>
<gene>
    <name evidence="1" type="ORF">GCM10007968_19690</name>
</gene>
<accession>A0A917S5A8</accession>
<name>A0A917S5A8_9BACL</name>
<comment type="caution">
    <text evidence="1">The sequence shown here is derived from an EMBL/GenBank/DDBJ whole genome shotgun (WGS) entry which is preliminary data.</text>
</comment>
<evidence type="ECO:0000313" key="2">
    <source>
        <dbReference type="Proteomes" id="UP000654670"/>
    </source>
</evidence>
<dbReference type="RefSeq" id="WP_188802931.1">
    <property type="nucleotide sequence ID" value="NZ_BMOK01000007.1"/>
</dbReference>
<reference evidence="1" key="2">
    <citation type="submission" date="2020-09" db="EMBL/GenBank/DDBJ databases">
        <authorList>
            <person name="Sun Q."/>
            <person name="Ohkuma M."/>
        </authorList>
    </citation>
    <scope>NUCLEOTIDE SEQUENCE</scope>
    <source>
        <strain evidence="1">JCM 15325</strain>
    </source>
</reference>
<protein>
    <submittedName>
        <fullName evidence="1">Uncharacterized protein</fullName>
    </submittedName>
</protein>
<dbReference type="EMBL" id="BMOK01000007">
    <property type="protein sequence ID" value="GGL55616.1"/>
    <property type="molecule type" value="Genomic_DNA"/>
</dbReference>